<evidence type="ECO:0000313" key="4">
    <source>
        <dbReference type="Proteomes" id="UP000326565"/>
    </source>
</evidence>
<dbReference type="PANTHER" id="PTHR43647">
    <property type="entry name" value="DEHYDROGENASE"/>
    <property type="match status" value="1"/>
</dbReference>
<dbReference type="GO" id="GO:0005811">
    <property type="term" value="C:lipid droplet"/>
    <property type="evidence" value="ECO:0007669"/>
    <property type="project" value="TreeGrafter"/>
</dbReference>
<evidence type="ECO:0000313" key="3">
    <source>
        <dbReference type="EMBL" id="KAB8077904.1"/>
    </source>
</evidence>
<gene>
    <name evidence="3" type="ORF">BDV29DRAFT_188293</name>
</gene>
<comment type="pathway">
    <text evidence="1">Steroid biosynthesis; zymosterol biosynthesis; zymosterol from lanosterol: step 5/6.</text>
</comment>
<name>A0A5N5XEE5_9EURO</name>
<protein>
    <recommendedName>
        <fullName evidence="2">3beta-hydroxysteroid 3-dehydrogenase</fullName>
        <ecNumber evidence="2">1.1.1.270</ecNumber>
    </recommendedName>
</protein>
<organism evidence="3 4">
    <name type="scientific">Aspergillus leporis</name>
    <dbReference type="NCBI Taxonomy" id="41062"/>
    <lineage>
        <taxon>Eukaryota</taxon>
        <taxon>Fungi</taxon>
        <taxon>Dikarya</taxon>
        <taxon>Ascomycota</taxon>
        <taxon>Pezizomycotina</taxon>
        <taxon>Eurotiomycetes</taxon>
        <taxon>Eurotiomycetidae</taxon>
        <taxon>Eurotiales</taxon>
        <taxon>Aspergillaceae</taxon>
        <taxon>Aspergillus</taxon>
        <taxon>Aspergillus subgen. Circumdati</taxon>
    </lineage>
</organism>
<dbReference type="InterPro" id="IPR036291">
    <property type="entry name" value="NAD(P)-bd_dom_sf"/>
</dbReference>
<dbReference type="AlphaFoldDB" id="A0A5N5XEE5"/>
<reference evidence="3 4" key="1">
    <citation type="submission" date="2019-04" db="EMBL/GenBank/DDBJ databases">
        <title>Friends and foes A comparative genomics study of 23 Aspergillus species from section Flavi.</title>
        <authorList>
            <consortium name="DOE Joint Genome Institute"/>
            <person name="Kjaerbolling I."/>
            <person name="Vesth T."/>
            <person name="Frisvad J.C."/>
            <person name="Nybo J.L."/>
            <person name="Theobald S."/>
            <person name="Kildgaard S."/>
            <person name="Isbrandt T."/>
            <person name="Kuo A."/>
            <person name="Sato A."/>
            <person name="Lyhne E.K."/>
            <person name="Kogle M.E."/>
            <person name="Wiebenga A."/>
            <person name="Kun R.S."/>
            <person name="Lubbers R.J."/>
            <person name="Makela M.R."/>
            <person name="Barry K."/>
            <person name="Chovatia M."/>
            <person name="Clum A."/>
            <person name="Daum C."/>
            <person name="Haridas S."/>
            <person name="He G."/>
            <person name="LaButti K."/>
            <person name="Lipzen A."/>
            <person name="Mondo S."/>
            <person name="Riley R."/>
            <person name="Salamov A."/>
            <person name="Simmons B.A."/>
            <person name="Magnuson J.K."/>
            <person name="Henrissat B."/>
            <person name="Mortensen U.H."/>
            <person name="Larsen T.O."/>
            <person name="Devries R.P."/>
            <person name="Grigoriev I.V."/>
            <person name="Machida M."/>
            <person name="Baker S.E."/>
            <person name="Andersen M.R."/>
        </authorList>
    </citation>
    <scope>NUCLEOTIDE SEQUENCE [LARGE SCALE GENOMIC DNA]</scope>
    <source>
        <strain evidence="3 4">CBS 151.66</strain>
    </source>
</reference>
<dbReference type="SUPFAM" id="SSF51735">
    <property type="entry name" value="NAD(P)-binding Rossmann-fold domains"/>
    <property type="match status" value="1"/>
</dbReference>
<evidence type="ECO:0000256" key="2">
    <source>
        <dbReference type="ARBA" id="ARBA00023621"/>
    </source>
</evidence>
<accession>A0A5N5XEE5</accession>
<proteinExistence type="predicted"/>
<dbReference type="Proteomes" id="UP000326565">
    <property type="component" value="Unassembled WGS sequence"/>
</dbReference>
<dbReference type="OrthoDB" id="191139at2759"/>
<dbReference type="EMBL" id="ML732163">
    <property type="protein sequence ID" value="KAB8077904.1"/>
    <property type="molecule type" value="Genomic_DNA"/>
</dbReference>
<evidence type="ECO:0000256" key="1">
    <source>
        <dbReference type="ARBA" id="ARBA00023589"/>
    </source>
</evidence>
<sequence length="332" mass="36971">MEGTVLITGANGSLALDFVDQLLASYPTVALVGTVRNVSNEDPNTAKLNNILSKYPGRNVQVERLDLNSLDNVRQFADSLADRVATGSLPRISALVCNAFTWSLSGAAKYSTDGFESSFQVTYLSHYLLVLKLLGSMDAEKGRIVMLGSTAHNAELPNPLTKLKACFPDDIEELVHAPEHPPEQNHDRGFQRYGTAKLMIVFFMNDLNRRLQKDPKLNKISVLAMDPGGLTNSRAHVEQRPFARVMFSALNFFLPVLKYLTSDLRSTSQSATDLVEVAVGPEFHHVRGYFDGRQPSEPAKITQDEQKQDLLWRASWKWSGLTEEETTLCQKQ</sequence>
<dbReference type="InterPro" id="IPR002347">
    <property type="entry name" value="SDR_fam"/>
</dbReference>
<dbReference type="EC" id="1.1.1.270" evidence="2"/>
<dbReference type="Gene3D" id="3.40.50.720">
    <property type="entry name" value="NAD(P)-binding Rossmann-like Domain"/>
    <property type="match status" value="1"/>
</dbReference>
<keyword evidence="4" id="KW-1185">Reference proteome</keyword>
<dbReference type="GO" id="GO:0005789">
    <property type="term" value="C:endoplasmic reticulum membrane"/>
    <property type="evidence" value="ECO:0007669"/>
    <property type="project" value="TreeGrafter"/>
</dbReference>
<dbReference type="PANTHER" id="PTHR43647:SF4">
    <property type="entry name" value="KETOREDUCTASE (KR) DOMAIN-CONTAINING PROTEIN"/>
    <property type="match status" value="1"/>
</dbReference>
<dbReference type="GO" id="GO:0000253">
    <property type="term" value="F:3-beta-hydroxysteroid 3-dehydrogenase (NADP+) activity"/>
    <property type="evidence" value="ECO:0007669"/>
    <property type="project" value="UniProtKB-EC"/>
</dbReference>
<dbReference type="GO" id="GO:0005741">
    <property type="term" value="C:mitochondrial outer membrane"/>
    <property type="evidence" value="ECO:0007669"/>
    <property type="project" value="TreeGrafter"/>
</dbReference>
<dbReference type="InterPro" id="IPR051593">
    <property type="entry name" value="Ergosterol_Biosynth_ERG27"/>
</dbReference>
<dbReference type="Pfam" id="PF00106">
    <property type="entry name" value="adh_short"/>
    <property type="match status" value="1"/>
</dbReference>